<evidence type="ECO:0000256" key="1">
    <source>
        <dbReference type="ARBA" id="ARBA00022491"/>
    </source>
</evidence>
<dbReference type="Gene3D" id="1.10.10.60">
    <property type="entry name" value="Homeodomain-like"/>
    <property type="match status" value="1"/>
</dbReference>
<dbReference type="Pfam" id="PF17932">
    <property type="entry name" value="TetR_C_24"/>
    <property type="match status" value="1"/>
</dbReference>
<dbReference type="SUPFAM" id="SSF48498">
    <property type="entry name" value="Tetracyclin repressor-like, C-terminal domain"/>
    <property type="match status" value="1"/>
</dbReference>
<dbReference type="OrthoDB" id="1669699at2"/>
<dbReference type="PRINTS" id="PR00455">
    <property type="entry name" value="HTHTETR"/>
</dbReference>
<dbReference type="Gene3D" id="1.10.357.10">
    <property type="entry name" value="Tetracycline Repressor, domain 2"/>
    <property type="match status" value="1"/>
</dbReference>
<dbReference type="EMBL" id="QJKF01000014">
    <property type="protein sequence ID" value="PXX58449.1"/>
    <property type="molecule type" value="Genomic_DNA"/>
</dbReference>
<dbReference type="InterPro" id="IPR036271">
    <property type="entry name" value="Tet_transcr_reg_TetR-rel_C_sf"/>
</dbReference>
<evidence type="ECO:0000256" key="4">
    <source>
        <dbReference type="ARBA" id="ARBA00023163"/>
    </source>
</evidence>
<keyword evidence="2" id="KW-0805">Transcription regulation</keyword>
<comment type="caution">
    <text evidence="7">The sequence shown here is derived from an EMBL/GenBank/DDBJ whole genome shotgun (WGS) entry which is preliminary data.</text>
</comment>
<accession>A0A318JRM7</accession>
<dbReference type="GO" id="GO:0000976">
    <property type="term" value="F:transcription cis-regulatory region binding"/>
    <property type="evidence" value="ECO:0007669"/>
    <property type="project" value="TreeGrafter"/>
</dbReference>
<keyword evidence="3 5" id="KW-0238">DNA-binding</keyword>
<dbReference type="PROSITE" id="PS50977">
    <property type="entry name" value="HTH_TETR_2"/>
    <property type="match status" value="1"/>
</dbReference>
<dbReference type="PANTHER" id="PTHR30055">
    <property type="entry name" value="HTH-TYPE TRANSCRIPTIONAL REGULATOR RUTR"/>
    <property type="match status" value="1"/>
</dbReference>
<dbReference type="Proteomes" id="UP000247569">
    <property type="component" value="Unassembled WGS sequence"/>
</dbReference>
<evidence type="ECO:0000256" key="5">
    <source>
        <dbReference type="PROSITE-ProRule" id="PRU00335"/>
    </source>
</evidence>
<feature type="DNA-binding region" description="H-T-H motif" evidence="5">
    <location>
        <begin position="28"/>
        <end position="47"/>
    </location>
</feature>
<organism evidence="7 8">
    <name type="scientific">Nocardia tenerifensis</name>
    <dbReference type="NCBI Taxonomy" id="228006"/>
    <lineage>
        <taxon>Bacteria</taxon>
        <taxon>Bacillati</taxon>
        <taxon>Actinomycetota</taxon>
        <taxon>Actinomycetes</taxon>
        <taxon>Mycobacteriales</taxon>
        <taxon>Nocardiaceae</taxon>
        <taxon>Nocardia</taxon>
    </lineage>
</organism>
<feature type="domain" description="HTH tetR-type" evidence="6">
    <location>
        <begin position="5"/>
        <end position="65"/>
    </location>
</feature>
<keyword evidence="4" id="KW-0804">Transcription</keyword>
<dbReference type="SUPFAM" id="SSF46689">
    <property type="entry name" value="Homeodomain-like"/>
    <property type="match status" value="1"/>
</dbReference>
<evidence type="ECO:0000313" key="8">
    <source>
        <dbReference type="Proteomes" id="UP000247569"/>
    </source>
</evidence>
<name>A0A318JRM7_9NOCA</name>
<evidence type="ECO:0000256" key="2">
    <source>
        <dbReference type="ARBA" id="ARBA00023015"/>
    </source>
</evidence>
<evidence type="ECO:0000313" key="7">
    <source>
        <dbReference type="EMBL" id="PXX58449.1"/>
    </source>
</evidence>
<dbReference type="InterPro" id="IPR009057">
    <property type="entry name" value="Homeodomain-like_sf"/>
</dbReference>
<dbReference type="AlphaFoldDB" id="A0A318JRM7"/>
<dbReference type="InterPro" id="IPR001647">
    <property type="entry name" value="HTH_TetR"/>
</dbReference>
<dbReference type="RefSeq" id="WP_040734686.1">
    <property type="nucleotide sequence ID" value="NZ_QJKF01000014.1"/>
</dbReference>
<dbReference type="InterPro" id="IPR041490">
    <property type="entry name" value="KstR2_TetR_C"/>
</dbReference>
<protein>
    <submittedName>
        <fullName evidence="7">TetR family transcriptional regulator</fullName>
    </submittedName>
</protein>
<gene>
    <name evidence="7" type="ORF">DFR70_114133</name>
</gene>
<reference evidence="7 8" key="1">
    <citation type="submission" date="2018-05" db="EMBL/GenBank/DDBJ databases">
        <title>Genomic Encyclopedia of Type Strains, Phase IV (KMG-IV): sequencing the most valuable type-strain genomes for metagenomic binning, comparative biology and taxonomic classification.</title>
        <authorList>
            <person name="Goeker M."/>
        </authorList>
    </citation>
    <scope>NUCLEOTIDE SEQUENCE [LARGE SCALE GENOMIC DNA]</scope>
    <source>
        <strain evidence="7 8">DSM 44704</strain>
    </source>
</reference>
<dbReference type="GO" id="GO:0003700">
    <property type="term" value="F:DNA-binding transcription factor activity"/>
    <property type="evidence" value="ECO:0007669"/>
    <property type="project" value="TreeGrafter"/>
</dbReference>
<dbReference type="PANTHER" id="PTHR30055:SF175">
    <property type="entry name" value="HTH-TYPE TRANSCRIPTIONAL REPRESSOR KSTR2"/>
    <property type="match status" value="1"/>
</dbReference>
<keyword evidence="1" id="KW-0678">Repressor</keyword>
<dbReference type="Pfam" id="PF00440">
    <property type="entry name" value="TetR_N"/>
    <property type="match status" value="1"/>
</dbReference>
<keyword evidence="8" id="KW-1185">Reference proteome</keyword>
<evidence type="ECO:0000256" key="3">
    <source>
        <dbReference type="ARBA" id="ARBA00023125"/>
    </source>
</evidence>
<sequence>MAGRPGRRDLILETFIRHVAERGYDQTNLGDIANELGMSKGTIVHHFGTKAQMLRELEDNYMSQRKRELEVIFERLQSPAERLAAMIYAAIFYQVEYRDATIASQREFVQLAGDPEMLKIREHRSDVQRMMQQEIRSGIDSGVFRDVDEGLATLQIFGSLQWMWTWFNPKGRRTPDEVGAAFVDLTLGGLLIDRFTLTALSDPTGRVPKIVHECMHEAASASQG</sequence>
<evidence type="ECO:0000259" key="6">
    <source>
        <dbReference type="PROSITE" id="PS50977"/>
    </source>
</evidence>
<proteinExistence type="predicted"/>
<dbReference type="InterPro" id="IPR050109">
    <property type="entry name" value="HTH-type_TetR-like_transc_reg"/>
</dbReference>